<dbReference type="OrthoDB" id="610608at2759"/>
<evidence type="ECO:0000313" key="7">
    <source>
        <dbReference type="Proteomes" id="UP001140453"/>
    </source>
</evidence>
<dbReference type="Gene3D" id="3.30.465.10">
    <property type="match status" value="1"/>
</dbReference>
<dbReference type="InterPro" id="IPR036318">
    <property type="entry name" value="FAD-bd_PCMH-like_sf"/>
</dbReference>
<comment type="caution">
    <text evidence="6">The sequence shown here is derived from an EMBL/GenBank/DDBJ whole genome shotgun (WGS) entry which is preliminary data.</text>
</comment>
<reference evidence="6" key="1">
    <citation type="submission" date="2022-10" db="EMBL/GenBank/DDBJ databases">
        <title>Tapping the CABI collections for fungal endophytes: first genome assemblies for Collariella, Neodidymelliopsis, Ascochyta clinopodiicola, Didymella pomorum, Didymosphaeria variabile, Neocosmospora piperis and Neocucurbitaria cava.</title>
        <authorList>
            <person name="Hill R."/>
        </authorList>
    </citation>
    <scope>NUCLEOTIDE SEQUENCE</scope>
    <source>
        <strain evidence="6">IMI 355082</strain>
    </source>
</reference>
<keyword evidence="7" id="KW-1185">Reference proteome</keyword>
<dbReference type="SUPFAM" id="SSF56176">
    <property type="entry name" value="FAD-binding/transporter-associated domain-like"/>
    <property type="match status" value="1"/>
</dbReference>
<dbReference type="InterPro" id="IPR016169">
    <property type="entry name" value="FAD-bd_PCMH_sub2"/>
</dbReference>
<gene>
    <name evidence="6" type="ORF">N0V93_007952</name>
</gene>
<dbReference type="InterPro" id="IPR016166">
    <property type="entry name" value="FAD-bd_PCMH"/>
</dbReference>
<dbReference type="EC" id="1.1.3.37" evidence="2"/>
<comment type="pathway">
    <text evidence="1">Cofactor biosynthesis; D-erythroascorbate biosynthesis; dehydro-D-arabinono-1,4-lactone from D-arabinose: step 2/2.</text>
</comment>
<evidence type="ECO:0000256" key="4">
    <source>
        <dbReference type="ARBA" id="ARBA00033418"/>
    </source>
</evidence>
<keyword evidence="3" id="KW-0560">Oxidoreductase</keyword>
<feature type="domain" description="FAD-binding PCMH-type" evidence="5">
    <location>
        <begin position="73"/>
        <end position="290"/>
    </location>
</feature>
<dbReference type="InterPro" id="IPR016167">
    <property type="entry name" value="FAD-bd_PCMH_sub1"/>
</dbReference>
<dbReference type="PANTHER" id="PTHR43762:SF1">
    <property type="entry name" value="D-ARABINONO-1,4-LACTONE OXIDASE"/>
    <property type="match status" value="1"/>
</dbReference>
<dbReference type="InterPro" id="IPR010031">
    <property type="entry name" value="FAD_lactone_oxidase-like"/>
</dbReference>
<dbReference type="Proteomes" id="UP001140453">
    <property type="component" value="Unassembled WGS sequence"/>
</dbReference>
<dbReference type="AlphaFoldDB" id="A0A9W9CTF7"/>
<dbReference type="PANTHER" id="PTHR43762">
    <property type="entry name" value="L-GULONOLACTONE OXIDASE"/>
    <property type="match status" value="1"/>
</dbReference>
<evidence type="ECO:0000256" key="3">
    <source>
        <dbReference type="ARBA" id="ARBA00023002"/>
    </source>
</evidence>
<dbReference type="GO" id="GO:0016020">
    <property type="term" value="C:membrane"/>
    <property type="evidence" value="ECO:0007669"/>
    <property type="project" value="InterPro"/>
</dbReference>
<proteinExistence type="predicted"/>
<dbReference type="GO" id="GO:0071949">
    <property type="term" value="F:FAD binding"/>
    <property type="evidence" value="ECO:0007669"/>
    <property type="project" value="InterPro"/>
</dbReference>
<dbReference type="InterPro" id="IPR006094">
    <property type="entry name" value="Oxid_FAD_bind_N"/>
</dbReference>
<organism evidence="6 7">
    <name type="scientific">Gnomoniopsis smithogilvyi</name>
    <dbReference type="NCBI Taxonomy" id="1191159"/>
    <lineage>
        <taxon>Eukaryota</taxon>
        <taxon>Fungi</taxon>
        <taxon>Dikarya</taxon>
        <taxon>Ascomycota</taxon>
        <taxon>Pezizomycotina</taxon>
        <taxon>Sordariomycetes</taxon>
        <taxon>Sordariomycetidae</taxon>
        <taxon>Diaporthales</taxon>
        <taxon>Gnomoniaceae</taxon>
        <taxon>Gnomoniopsis</taxon>
    </lineage>
</organism>
<dbReference type="PIRSF" id="PIRSF000136">
    <property type="entry name" value="LGO_GLO"/>
    <property type="match status" value="1"/>
</dbReference>
<evidence type="ECO:0000313" key="6">
    <source>
        <dbReference type="EMBL" id="KAJ4387361.1"/>
    </source>
</evidence>
<evidence type="ECO:0000259" key="5">
    <source>
        <dbReference type="PROSITE" id="PS51387"/>
    </source>
</evidence>
<dbReference type="InterPro" id="IPR007173">
    <property type="entry name" value="ALO_C"/>
</dbReference>
<sequence>MEVGTIGSVLRDIAHHAFDTSAFPFLGRSDNHRRSVSINEVPQIETEIRISPRQDPLSTGIRLADGALTFDATQPGPDQWANWLNEEVCTPISMTKPKDLTELVSIITTAGTQGQRVRAVGAGHSMSDVARTDDAVLVYTDLFNAVTHVDTSTLSALGSSLNIMHVQSGIHIKDLNEELDNRGLALTHMGAYDGQTISGAFSTGTHGSGAAWGPMASMIRAIVLVAENGTVYQIEPTNGITDAAKFPGFLPEAPNVPIVLKQDNDWFNAAQVSMGSLGIIYSYVMDVTPAFNIAENRTSVRWENVKGQFAPELWNPLPAPLAEFDHFELVISPYADSDGTHTLIWTERKRVGQTPPRGARQDFFGKILENLGILFTSTLPDILNVVPSLVPSTINTALDNLVDDDAPYIDKSFIVYKALDSDLELKAHGLELHFPAQNLVATIDTILNAFKNAAEQRNLYIAGPIGIRFTAPSEALLAPESGRLTATAELDNIVGIEEGVELLQQVKAEITGADRSIRVHWGLELETTTAQDVRDWYGPNLDKWLAVYKQLNPNGMFNNKFTDRVGFSTTPA</sequence>
<name>A0A9W9CTF7_9PEZI</name>
<evidence type="ECO:0000256" key="1">
    <source>
        <dbReference type="ARBA" id="ARBA00005083"/>
    </source>
</evidence>
<dbReference type="GO" id="GO:0003885">
    <property type="term" value="F:D-arabinono-1,4-lactone oxidase activity"/>
    <property type="evidence" value="ECO:0007669"/>
    <property type="project" value="UniProtKB-EC"/>
</dbReference>
<dbReference type="EMBL" id="JAPEVB010000005">
    <property type="protein sequence ID" value="KAJ4387361.1"/>
    <property type="molecule type" value="Genomic_DNA"/>
</dbReference>
<dbReference type="Gene3D" id="3.30.43.10">
    <property type="entry name" value="Uridine Diphospho-n-acetylenolpyruvylglucosamine Reductase, domain 2"/>
    <property type="match status" value="1"/>
</dbReference>
<dbReference type="Pfam" id="PF04030">
    <property type="entry name" value="ALO"/>
    <property type="match status" value="1"/>
</dbReference>
<evidence type="ECO:0000256" key="2">
    <source>
        <dbReference type="ARBA" id="ARBA00013136"/>
    </source>
</evidence>
<protein>
    <recommendedName>
        <fullName evidence="2">D-arabinono-1,4-lactone oxidase</fullName>
        <ecNumber evidence="2">1.1.3.37</ecNumber>
    </recommendedName>
    <alternativeName>
        <fullName evidence="4">L-galactono-gamma-lactone oxidase</fullName>
    </alternativeName>
</protein>
<dbReference type="PROSITE" id="PS51387">
    <property type="entry name" value="FAD_PCMH"/>
    <property type="match status" value="1"/>
</dbReference>
<accession>A0A9W9CTF7</accession>
<dbReference type="Pfam" id="PF01565">
    <property type="entry name" value="FAD_binding_4"/>
    <property type="match status" value="1"/>
</dbReference>